<dbReference type="EMBL" id="JBIYXZ010002073">
    <property type="protein sequence ID" value="KAL3060388.1"/>
    <property type="molecule type" value="Genomic_DNA"/>
</dbReference>
<evidence type="ECO:0000313" key="1">
    <source>
        <dbReference type="EMBL" id="KAL3060388.1"/>
    </source>
</evidence>
<gene>
    <name evidence="1" type="ORF">OYC64_014863</name>
</gene>
<organism evidence="1 2">
    <name type="scientific">Pagothenia borchgrevinki</name>
    <name type="common">Bald rockcod</name>
    <name type="synonym">Trematomus borchgrevinki</name>
    <dbReference type="NCBI Taxonomy" id="8213"/>
    <lineage>
        <taxon>Eukaryota</taxon>
        <taxon>Metazoa</taxon>
        <taxon>Chordata</taxon>
        <taxon>Craniata</taxon>
        <taxon>Vertebrata</taxon>
        <taxon>Euteleostomi</taxon>
        <taxon>Actinopterygii</taxon>
        <taxon>Neopterygii</taxon>
        <taxon>Teleostei</taxon>
        <taxon>Neoteleostei</taxon>
        <taxon>Acanthomorphata</taxon>
        <taxon>Eupercaria</taxon>
        <taxon>Perciformes</taxon>
        <taxon>Notothenioidei</taxon>
        <taxon>Nototheniidae</taxon>
        <taxon>Pagothenia</taxon>
    </lineage>
</organism>
<dbReference type="Proteomes" id="UP001619887">
    <property type="component" value="Unassembled WGS sequence"/>
</dbReference>
<reference evidence="1 2" key="1">
    <citation type="journal article" date="2022" name="G3 (Bethesda)">
        <title>Evaluating Illumina-, Nanopore-, and PacBio-based genome assembly strategies with the bald notothen, Trematomus borchgrevinki.</title>
        <authorList>
            <person name="Rayamajhi N."/>
            <person name="Cheng C.C."/>
            <person name="Catchen J.M."/>
        </authorList>
    </citation>
    <scope>NUCLEOTIDE SEQUENCE [LARGE SCALE GENOMIC DNA]</scope>
    <source>
        <strain evidence="1">AGRC-2024</strain>
    </source>
</reference>
<evidence type="ECO:0000313" key="2">
    <source>
        <dbReference type="Proteomes" id="UP001619887"/>
    </source>
</evidence>
<sequence length="16" mass="1861">MASKKWRSIDLLQMPG</sequence>
<dbReference type="AlphaFoldDB" id="A0ABD2H2T2"/>
<proteinExistence type="predicted"/>
<keyword evidence="2" id="KW-1185">Reference proteome</keyword>
<protein>
    <submittedName>
        <fullName evidence="1">Uncharacterized protein</fullName>
    </submittedName>
</protein>
<accession>A0ABD2H2T2</accession>
<name>A0ABD2H2T2_PAGBO</name>
<reference evidence="1 2" key="2">
    <citation type="journal article" date="2024" name="G3 (Bethesda)">
        <title>The genome of the cryopelagic Antarctic bald notothen, Trematomus borchgrevinki.</title>
        <authorList>
            <person name="Rayamajhi N."/>
            <person name="Rivera-Colon A.G."/>
            <person name="Minhas B.F."/>
            <person name="Cheng C.C."/>
            <person name="Catchen J.M."/>
        </authorList>
    </citation>
    <scope>NUCLEOTIDE SEQUENCE [LARGE SCALE GENOMIC DNA]</scope>
    <source>
        <strain evidence="1">AGRC-2024</strain>
    </source>
</reference>
<comment type="caution">
    <text evidence="1">The sequence shown here is derived from an EMBL/GenBank/DDBJ whole genome shotgun (WGS) entry which is preliminary data.</text>
</comment>